<dbReference type="InterPro" id="IPR003439">
    <property type="entry name" value="ABC_transporter-like_ATP-bd"/>
</dbReference>
<evidence type="ECO:0000313" key="7">
    <source>
        <dbReference type="Proteomes" id="UP000318380"/>
    </source>
</evidence>
<dbReference type="InterPro" id="IPR003593">
    <property type="entry name" value="AAA+_ATPase"/>
</dbReference>
<dbReference type="PANTHER" id="PTHR43335">
    <property type="entry name" value="ABC TRANSPORTER, ATP-BINDING PROTEIN"/>
    <property type="match status" value="1"/>
</dbReference>
<keyword evidence="7" id="KW-1185">Reference proteome</keyword>
<dbReference type="AlphaFoldDB" id="A0A561BZ46"/>
<dbReference type="Gene3D" id="3.40.50.300">
    <property type="entry name" value="P-loop containing nucleotide triphosphate hydrolases"/>
    <property type="match status" value="1"/>
</dbReference>
<protein>
    <submittedName>
        <fullName evidence="6">ABC-2 type transport system ATP-binding protein</fullName>
    </submittedName>
</protein>
<evidence type="ECO:0000259" key="5">
    <source>
        <dbReference type="PROSITE" id="PS50893"/>
    </source>
</evidence>
<dbReference type="SMART" id="SM00382">
    <property type="entry name" value="AAA"/>
    <property type="match status" value="1"/>
</dbReference>
<evidence type="ECO:0000256" key="3">
    <source>
        <dbReference type="ARBA" id="ARBA00022741"/>
    </source>
</evidence>
<dbReference type="EMBL" id="VIVK01000001">
    <property type="protein sequence ID" value="TWD84164.1"/>
    <property type="molecule type" value="Genomic_DNA"/>
</dbReference>
<comment type="caution">
    <text evidence="6">The sequence shown here is derived from an EMBL/GenBank/DDBJ whole genome shotgun (WGS) entry which is preliminary data.</text>
</comment>
<dbReference type="RefSeq" id="WP_238335069.1">
    <property type="nucleotide sequence ID" value="NZ_VIVK01000001.1"/>
</dbReference>
<dbReference type="Proteomes" id="UP000318380">
    <property type="component" value="Unassembled WGS sequence"/>
</dbReference>
<dbReference type="PANTHER" id="PTHR43335:SF4">
    <property type="entry name" value="ABC TRANSPORTER, ATP-BINDING PROTEIN"/>
    <property type="match status" value="1"/>
</dbReference>
<keyword evidence="4 6" id="KW-0067">ATP-binding</keyword>
<dbReference type="PROSITE" id="PS50893">
    <property type="entry name" value="ABC_TRANSPORTER_2"/>
    <property type="match status" value="1"/>
</dbReference>
<comment type="similarity">
    <text evidence="1">Belongs to the ABC transporter superfamily.</text>
</comment>
<evidence type="ECO:0000256" key="4">
    <source>
        <dbReference type="ARBA" id="ARBA00022840"/>
    </source>
</evidence>
<keyword evidence="2" id="KW-0813">Transport</keyword>
<dbReference type="GO" id="GO:0016887">
    <property type="term" value="F:ATP hydrolysis activity"/>
    <property type="evidence" value="ECO:0007669"/>
    <property type="project" value="InterPro"/>
</dbReference>
<proteinExistence type="inferred from homology"/>
<dbReference type="InterPro" id="IPR027417">
    <property type="entry name" value="P-loop_NTPase"/>
</dbReference>
<evidence type="ECO:0000256" key="2">
    <source>
        <dbReference type="ARBA" id="ARBA00022448"/>
    </source>
</evidence>
<sequence>MSGGPALVATDLRKSYGRVIAVDALALEVAAGTVLGFLGPNGAGKTTAIRMLTTILPADGGSFAVTGIPHTRPDEIRRRVGVLPESAGYPAGQTGAEWLRYHAELFGRSRADAQALVAGLLAEVGLADRARTLVSGYSRGMKQRLGIARALVNDPDVVFLDEPTLGLDPMGQAQVLDLIGRIARERGATVVLSTHVLADVEQICDRVVILNRGRVVAEGTVAEVVRQAAAPRQGRLQVPPELTGRALTALAGTQVRAVSTGGGRLGELELSMPPGLGPEAAATQALTGLLAAGVPVLGFTLEGGRLSDAFLAFTEEA</sequence>
<organism evidence="6 7">
    <name type="scientific">Kribbella amoyensis</name>
    <dbReference type="NCBI Taxonomy" id="996641"/>
    <lineage>
        <taxon>Bacteria</taxon>
        <taxon>Bacillati</taxon>
        <taxon>Actinomycetota</taxon>
        <taxon>Actinomycetes</taxon>
        <taxon>Propionibacteriales</taxon>
        <taxon>Kribbellaceae</taxon>
        <taxon>Kribbella</taxon>
    </lineage>
</organism>
<evidence type="ECO:0000313" key="6">
    <source>
        <dbReference type="EMBL" id="TWD84164.1"/>
    </source>
</evidence>
<accession>A0A561BZ46</accession>
<gene>
    <name evidence="6" type="ORF">FB561_5339</name>
</gene>
<evidence type="ECO:0000256" key="1">
    <source>
        <dbReference type="ARBA" id="ARBA00005417"/>
    </source>
</evidence>
<dbReference type="SUPFAM" id="SSF52540">
    <property type="entry name" value="P-loop containing nucleoside triphosphate hydrolases"/>
    <property type="match status" value="1"/>
</dbReference>
<keyword evidence="3" id="KW-0547">Nucleotide-binding</keyword>
<feature type="domain" description="ABC transporter" evidence="5">
    <location>
        <begin position="7"/>
        <end position="237"/>
    </location>
</feature>
<dbReference type="Pfam" id="PF00005">
    <property type="entry name" value="ABC_tran"/>
    <property type="match status" value="1"/>
</dbReference>
<name>A0A561BZ46_9ACTN</name>
<reference evidence="6 7" key="1">
    <citation type="submission" date="2019-06" db="EMBL/GenBank/DDBJ databases">
        <title>Sequencing the genomes of 1000 actinobacteria strains.</title>
        <authorList>
            <person name="Klenk H.-P."/>
        </authorList>
    </citation>
    <scope>NUCLEOTIDE SEQUENCE [LARGE SCALE GENOMIC DNA]</scope>
    <source>
        <strain evidence="6 7">DSM 24683</strain>
    </source>
</reference>
<dbReference type="GO" id="GO:0005524">
    <property type="term" value="F:ATP binding"/>
    <property type="evidence" value="ECO:0007669"/>
    <property type="project" value="UniProtKB-KW"/>
</dbReference>